<keyword evidence="6" id="KW-1133">Transmembrane helix</keyword>
<evidence type="ECO:0000256" key="3">
    <source>
        <dbReference type="ARBA" id="ARBA00023004"/>
    </source>
</evidence>
<dbReference type="OrthoDB" id="548633at2759"/>
<evidence type="ECO:0000256" key="5">
    <source>
        <dbReference type="RuleBase" id="RU000461"/>
    </source>
</evidence>
<name>A0A2G5C7U0_AQUCA</name>
<gene>
    <name evidence="7" type="ORF">AQUCO_07900014v1</name>
</gene>
<dbReference type="GO" id="GO:0005506">
    <property type="term" value="F:iron ion binding"/>
    <property type="evidence" value="ECO:0007669"/>
    <property type="project" value="InterPro"/>
</dbReference>
<dbReference type="SUPFAM" id="SSF48264">
    <property type="entry name" value="Cytochrome P450"/>
    <property type="match status" value="1"/>
</dbReference>
<dbReference type="GO" id="GO:0016705">
    <property type="term" value="F:oxidoreductase activity, acting on paired donors, with incorporation or reduction of molecular oxygen"/>
    <property type="evidence" value="ECO:0007669"/>
    <property type="project" value="InterPro"/>
</dbReference>
<dbReference type="STRING" id="218851.A0A2G5C7U0"/>
<dbReference type="InParanoid" id="A0A2G5C7U0"/>
<dbReference type="InterPro" id="IPR001128">
    <property type="entry name" value="Cyt_P450"/>
</dbReference>
<dbReference type="InterPro" id="IPR017972">
    <property type="entry name" value="Cyt_P450_CS"/>
</dbReference>
<keyword evidence="5" id="KW-0560">Oxidoreductase</keyword>
<accession>A0A2G5C7U0</accession>
<dbReference type="GO" id="GO:0004497">
    <property type="term" value="F:monooxygenase activity"/>
    <property type="evidence" value="ECO:0007669"/>
    <property type="project" value="UniProtKB-KW"/>
</dbReference>
<dbReference type="GO" id="GO:0020037">
    <property type="term" value="F:heme binding"/>
    <property type="evidence" value="ECO:0007669"/>
    <property type="project" value="InterPro"/>
</dbReference>
<dbReference type="PANTHER" id="PTHR47955:SF15">
    <property type="entry name" value="CYTOCHROME P450 71A2-LIKE"/>
    <property type="match status" value="1"/>
</dbReference>
<keyword evidence="6" id="KW-0472">Membrane</keyword>
<evidence type="ECO:0000256" key="4">
    <source>
        <dbReference type="PIRSR" id="PIRSR602401-1"/>
    </source>
</evidence>
<evidence type="ECO:0000313" key="8">
    <source>
        <dbReference type="Proteomes" id="UP000230069"/>
    </source>
</evidence>
<feature type="transmembrane region" description="Helical" evidence="6">
    <location>
        <begin position="13"/>
        <end position="34"/>
    </location>
</feature>
<comment type="cofactor">
    <cofactor evidence="4">
        <name>heme</name>
        <dbReference type="ChEBI" id="CHEBI:30413"/>
    </cofactor>
</comment>
<dbReference type="FunFam" id="1.10.630.10:FF:000011">
    <property type="entry name" value="Cytochrome P450 83B1"/>
    <property type="match status" value="1"/>
</dbReference>
<evidence type="ECO:0008006" key="9">
    <source>
        <dbReference type="Google" id="ProtNLM"/>
    </source>
</evidence>
<feature type="binding site" description="axial binding residue" evidence="4">
    <location>
        <position position="452"/>
    </location>
    <ligand>
        <name>heme</name>
        <dbReference type="ChEBI" id="CHEBI:30413"/>
    </ligand>
    <ligandPart>
        <name>Fe</name>
        <dbReference type="ChEBI" id="CHEBI:18248"/>
    </ligandPart>
</feature>
<dbReference type="PRINTS" id="PR00463">
    <property type="entry name" value="EP450I"/>
</dbReference>
<reference evidence="7 8" key="1">
    <citation type="submission" date="2017-09" db="EMBL/GenBank/DDBJ databases">
        <title>WGS assembly of Aquilegia coerulea Goldsmith.</title>
        <authorList>
            <person name="Hodges S."/>
            <person name="Kramer E."/>
            <person name="Nordborg M."/>
            <person name="Tomkins J."/>
            <person name="Borevitz J."/>
            <person name="Derieg N."/>
            <person name="Yan J."/>
            <person name="Mihaltcheva S."/>
            <person name="Hayes R.D."/>
            <person name="Rokhsar D."/>
        </authorList>
    </citation>
    <scope>NUCLEOTIDE SEQUENCE [LARGE SCALE GENOMIC DNA]</scope>
    <source>
        <strain evidence="8">cv. Goldsmith</strain>
    </source>
</reference>
<evidence type="ECO:0000256" key="1">
    <source>
        <dbReference type="ARBA" id="ARBA00010617"/>
    </source>
</evidence>
<sequence length="511" mass="58232">MEWFDKHQNEASFQHWLFVVVLIFIFTFIILIWIERINPSKKSLNLPPSPPKLPIIGHLLYLGKLPHRSFLALSERYGPIMLLHFGQTPTLIVSSARICKEIMKTHDTIFANRPNSSASRAFVGELDVGFAPYGEYWREIRKIFVTDLLTAKRRESFKFVREEEIGKMVSIIKESCSVGSDVTVNVSELVATVVRNFIPRIALGESWGRTSKYADLPKLVAQNLGTITFEDVLPSLKWLDVLTGLDKRIKDVAQTVEQFLDEVIDDHLKSRKGADEPGDFVDTLLAYQSDPASAIDLTRESLKTIILDMYVGGSDMLNTSSEWVMTEVFNHPSVMKKLQNEIREVVGTKSKLDESDIIRMDYLHCVIKETLRIRPTLALLVPRLSSASVTIEGYHIPAKTRVYVNAWAILRDPKIWDRPEEFIPERFIDSPTDFKYNNDFGFIPFGGGRRMCPAVSFATNSLEAVIANLFYWFDWKLPNDAKEKKLDTTECSGATLHKKYPVVLVPIAHTF</sequence>
<dbReference type="CDD" id="cd11072">
    <property type="entry name" value="CYP71-like"/>
    <property type="match status" value="1"/>
</dbReference>
<dbReference type="PROSITE" id="PS00086">
    <property type="entry name" value="CYTOCHROME_P450"/>
    <property type="match status" value="1"/>
</dbReference>
<keyword evidence="3 4" id="KW-0408">Iron</keyword>
<dbReference type="InterPro" id="IPR002401">
    <property type="entry name" value="Cyt_P450_E_grp-I"/>
</dbReference>
<proteinExistence type="inferred from homology"/>
<dbReference type="Pfam" id="PF00067">
    <property type="entry name" value="p450"/>
    <property type="match status" value="1"/>
</dbReference>
<keyword evidence="4 5" id="KW-0349">Heme</keyword>
<dbReference type="InterPro" id="IPR036396">
    <property type="entry name" value="Cyt_P450_sf"/>
</dbReference>
<dbReference type="Proteomes" id="UP000230069">
    <property type="component" value="Unassembled WGS sequence"/>
</dbReference>
<dbReference type="AlphaFoldDB" id="A0A2G5C7U0"/>
<keyword evidence="8" id="KW-1185">Reference proteome</keyword>
<evidence type="ECO:0000256" key="2">
    <source>
        <dbReference type="ARBA" id="ARBA00022723"/>
    </source>
</evidence>
<keyword evidence="6" id="KW-0812">Transmembrane</keyword>
<dbReference type="PANTHER" id="PTHR47955">
    <property type="entry name" value="CYTOCHROME P450 FAMILY 71 PROTEIN"/>
    <property type="match status" value="1"/>
</dbReference>
<dbReference type="Gene3D" id="1.10.630.10">
    <property type="entry name" value="Cytochrome P450"/>
    <property type="match status" value="1"/>
</dbReference>
<keyword evidence="2 4" id="KW-0479">Metal-binding</keyword>
<dbReference type="GO" id="GO:0044550">
    <property type="term" value="P:secondary metabolite biosynthetic process"/>
    <property type="evidence" value="ECO:0007669"/>
    <property type="project" value="UniProtKB-ARBA"/>
</dbReference>
<dbReference type="EMBL" id="KZ305096">
    <property type="protein sequence ID" value="PIA27364.1"/>
    <property type="molecule type" value="Genomic_DNA"/>
</dbReference>
<keyword evidence="5" id="KW-0503">Monooxygenase</keyword>
<protein>
    <recommendedName>
        <fullName evidence="9">Cytochrome P450</fullName>
    </recommendedName>
</protein>
<dbReference type="PRINTS" id="PR00385">
    <property type="entry name" value="P450"/>
</dbReference>
<evidence type="ECO:0000256" key="6">
    <source>
        <dbReference type="SAM" id="Phobius"/>
    </source>
</evidence>
<evidence type="ECO:0000313" key="7">
    <source>
        <dbReference type="EMBL" id="PIA27364.1"/>
    </source>
</evidence>
<organism evidence="7 8">
    <name type="scientific">Aquilegia coerulea</name>
    <name type="common">Rocky mountain columbine</name>
    <dbReference type="NCBI Taxonomy" id="218851"/>
    <lineage>
        <taxon>Eukaryota</taxon>
        <taxon>Viridiplantae</taxon>
        <taxon>Streptophyta</taxon>
        <taxon>Embryophyta</taxon>
        <taxon>Tracheophyta</taxon>
        <taxon>Spermatophyta</taxon>
        <taxon>Magnoliopsida</taxon>
        <taxon>Ranunculales</taxon>
        <taxon>Ranunculaceae</taxon>
        <taxon>Thalictroideae</taxon>
        <taxon>Aquilegia</taxon>
    </lineage>
</organism>
<comment type="similarity">
    <text evidence="1 5">Belongs to the cytochrome P450 family.</text>
</comment>